<dbReference type="PANTHER" id="PTHR38590:SF1">
    <property type="entry name" value="BLL0828 PROTEIN"/>
    <property type="match status" value="1"/>
</dbReference>
<protein>
    <submittedName>
        <fullName evidence="3">Endonuclease domain-containing protein</fullName>
    </submittedName>
</protein>
<dbReference type="GO" id="GO:0004519">
    <property type="term" value="F:endonuclease activity"/>
    <property type="evidence" value="ECO:0007669"/>
    <property type="project" value="UniProtKB-KW"/>
</dbReference>
<reference evidence="3 4" key="1">
    <citation type="submission" date="2019-08" db="EMBL/GenBank/DDBJ databases">
        <authorList>
            <person name="Wang G."/>
            <person name="Xu Z."/>
        </authorList>
    </citation>
    <scope>NUCLEOTIDE SEQUENCE [LARGE SCALE GENOMIC DNA]</scope>
    <source>
        <strain evidence="3 4">ZX</strain>
    </source>
</reference>
<accession>A0A5D9CBB2</accession>
<keyword evidence="3" id="KW-0540">Nuclease</keyword>
<dbReference type="EMBL" id="VTOU01000001">
    <property type="protein sequence ID" value="TZG28646.1"/>
    <property type="molecule type" value="Genomic_DNA"/>
</dbReference>
<feature type="domain" description="DUF559" evidence="2">
    <location>
        <begin position="31"/>
        <end position="136"/>
    </location>
</feature>
<evidence type="ECO:0000313" key="4">
    <source>
        <dbReference type="Proteomes" id="UP000322077"/>
    </source>
</evidence>
<dbReference type="AlphaFoldDB" id="A0A5D9CBB2"/>
<dbReference type="Gene3D" id="3.40.960.10">
    <property type="entry name" value="VSR Endonuclease"/>
    <property type="match status" value="1"/>
</dbReference>
<sequence>MEGDAPIPPRNGEGDRAKRGGGVFATTRKTIELARRERRSGNLPEVVLWRALRTRPGGFKFRKQHPIGPYSLDFACLSARLAIEIDGEVHGRGDRPQRDEIRDSRLAQSGFRTLRIPARDVLNDLDAVVRAIVEACKAGQPLHHPSDGPPPRAGEVFGEKP</sequence>
<dbReference type="Pfam" id="PF04480">
    <property type="entry name" value="DUF559"/>
    <property type="match status" value="1"/>
</dbReference>
<dbReference type="RefSeq" id="WP_149520312.1">
    <property type="nucleotide sequence ID" value="NZ_VTOU01000001.1"/>
</dbReference>
<gene>
    <name evidence="3" type="ORF">FYJ91_00390</name>
</gene>
<evidence type="ECO:0000313" key="3">
    <source>
        <dbReference type="EMBL" id="TZG28646.1"/>
    </source>
</evidence>
<organism evidence="3 4">
    <name type="scientific">Sphingomonas montanisoli</name>
    <dbReference type="NCBI Taxonomy" id="2606412"/>
    <lineage>
        <taxon>Bacteria</taxon>
        <taxon>Pseudomonadati</taxon>
        <taxon>Pseudomonadota</taxon>
        <taxon>Alphaproteobacteria</taxon>
        <taxon>Sphingomonadales</taxon>
        <taxon>Sphingomonadaceae</taxon>
        <taxon>Sphingomonas</taxon>
    </lineage>
</organism>
<dbReference type="PANTHER" id="PTHR38590">
    <property type="entry name" value="BLL0828 PROTEIN"/>
    <property type="match status" value="1"/>
</dbReference>
<dbReference type="InterPro" id="IPR047216">
    <property type="entry name" value="Endonuclease_DUF559_bact"/>
</dbReference>
<evidence type="ECO:0000256" key="1">
    <source>
        <dbReference type="SAM" id="MobiDB-lite"/>
    </source>
</evidence>
<keyword evidence="4" id="KW-1185">Reference proteome</keyword>
<keyword evidence="3" id="KW-0378">Hydrolase</keyword>
<evidence type="ECO:0000259" key="2">
    <source>
        <dbReference type="Pfam" id="PF04480"/>
    </source>
</evidence>
<dbReference type="Proteomes" id="UP000322077">
    <property type="component" value="Unassembled WGS sequence"/>
</dbReference>
<keyword evidence="3" id="KW-0255">Endonuclease</keyword>
<feature type="region of interest" description="Disordered" evidence="1">
    <location>
        <begin position="139"/>
        <end position="161"/>
    </location>
</feature>
<name>A0A5D9CBB2_9SPHN</name>
<dbReference type="InterPro" id="IPR011335">
    <property type="entry name" value="Restrct_endonuc-II-like"/>
</dbReference>
<comment type="caution">
    <text evidence="3">The sequence shown here is derived from an EMBL/GenBank/DDBJ whole genome shotgun (WGS) entry which is preliminary data.</text>
</comment>
<dbReference type="SUPFAM" id="SSF52980">
    <property type="entry name" value="Restriction endonuclease-like"/>
    <property type="match status" value="1"/>
</dbReference>
<dbReference type="InterPro" id="IPR007569">
    <property type="entry name" value="DUF559"/>
</dbReference>
<feature type="region of interest" description="Disordered" evidence="1">
    <location>
        <begin position="1"/>
        <end position="24"/>
    </location>
</feature>
<proteinExistence type="predicted"/>
<dbReference type="CDD" id="cd01038">
    <property type="entry name" value="Endonuclease_DUF559"/>
    <property type="match status" value="1"/>
</dbReference>